<keyword evidence="3" id="KW-0902">Two-component regulatory system</keyword>
<feature type="transmembrane region" description="Helical" evidence="4">
    <location>
        <begin position="371"/>
        <end position="391"/>
    </location>
</feature>
<dbReference type="Gene3D" id="3.30.565.10">
    <property type="entry name" value="Histidine kinase-like ATPase, C-terminal domain"/>
    <property type="match status" value="1"/>
</dbReference>
<keyword evidence="1" id="KW-0808">Transferase</keyword>
<name>A0A3P1WYF6_9ACTN</name>
<feature type="transmembrane region" description="Helical" evidence="4">
    <location>
        <begin position="348"/>
        <end position="364"/>
    </location>
</feature>
<dbReference type="InterPro" id="IPR036890">
    <property type="entry name" value="HATPase_C_sf"/>
</dbReference>
<evidence type="ECO:0000256" key="2">
    <source>
        <dbReference type="ARBA" id="ARBA00022777"/>
    </source>
</evidence>
<dbReference type="Proteomes" id="UP000280935">
    <property type="component" value="Unassembled WGS sequence"/>
</dbReference>
<accession>A0A3P1WYF6</accession>
<dbReference type="RefSeq" id="WP_125226990.1">
    <property type="nucleotide sequence ID" value="NZ_RQYT01000004.1"/>
</dbReference>
<feature type="transmembrane region" description="Helical" evidence="4">
    <location>
        <begin position="29"/>
        <end position="46"/>
    </location>
</feature>
<dbReference type="EMBL" id="RQYT01000004">
    <property type="protein sequence ID" value="RRD50717.1"/>
    <property type="molecule type" value="Genomic_DNA"/>
</dbReference>
<feature type="transmembrane region" description="Helical" evidence="4">
    <location>
        <begin position="267"/>
        <end position="288"/>
    </location>
</feature>
<keyword evidence="4" id="KW-0812">Transmembrane</keyword>
<feature type="transmembrane region" description="Helical" evidence="4">
    <location>
        <begin position="294"/>
        <end position="313"/>
    </location>
</feature>
<gene>
    <name evidence="5" type="ORF">EII35_03010</name>
</gene>
<feature type="transmembrane region" description="Helical" evidence="4">
    <location>
        <begin position="403"/>
        <end position="424"/>
    </location>
</feature>
<feature type="transmembrane region" description="Helical" evidence="4">
    <location>
        <begin position="325"/>
        <end position="342"/>
    </location>
</feature>
<dbReference type="GO" id="GO:0000160">
    <property type="term" value="P:phosphorelay signal transduction system"/>
    <property type="evidence" value="ECO:0007669"/>
    <property type="project" value="UniProtKB-KW"/>
</dbReference>
<keyword evidence="4" id="KW-0472">Membrane</keyword>
<organism evidence="5 6">
    <name type="scientific">Arachnia propionica</name>
    <dbReference type="NCBI Taxonomy" id="1750"/>
    <lineage>
        <taxon>Bacteria</taxon>
        <taxon>Bacillati</taxon>
        <taxon>Actinomycetota</taxon>
        <taxon>Actinomycetes</taxon>
        <taxon>Propionibacteriales</taxon>
        <taxon>Propionibacteriaceae</taxon>
        <taxon>Arachnia</taxon>
    </lineage>
</organism>
<protein>
    <recommendedName>
        <fullName evidence="7">Signal transduction histidine kinase</fullName>
    </recommendedName>
</protein>
<dbReference type="GO" id="GO:0016301">
    <property type="term" value="F:kinase activity"/>
    <property type="evidence" value="ECO:0007669"/>
    <property type="project" value="UniProtKB-KW"/>
</dbReference>
<dbReference type="AlphaFoldDB" id="A0A3P1WYF6"/>
<evidence type="ECO:0008006" key="7">
    <source>
        <dbReference type="Google" id="ProtNLM"/>
    </source>
</evidence>
<evidence type="ECO:0000256" key="3">
    <source>
        <dbReference type="ARBA" id="ARBA00023012"/>
    </source>
</evidence>
<comment type="caution">
    <text evidence="5">The sequence shown here is derived from an EMBL/GenBank/DDBJ whole genome shotgun (WGS) entry which is preliminary data.</text>
</comment>
<proteinExistence type="predicted"/>
<evidence type="ECO:0000313" key="5">
    <source>
        <dbReference type="EMBL" id="RRD50717.1"/>
    </source>
</evidence>
<keyword evidence="4" id="KW-1133">Transmembrane helix</keyword>
<evidence type="ECO:0000256" key="4">
    <source>
        <dbReference type="SAM" id="Phobius"/>
    </source>
</evidence>
<evidence type="ECO:0000256" key="1">
    <source>
        <dbReference type="ARBA" id="ARBA00022679"/>
    </source>
</evidence>
<sequence>MALGVAFAVLAQLGIALLALSVSRGWADVVVAVAVLVSGLATIFLADQAMKAQISDTTDAAADGVRRQLEEQRTELLAQTRRENIRRVHDTLLHLFQQIASGRGKLTREEVKRLTEESRAGIGGAEPDPDSSPLVASLEQALCRVGCPVELKVHDRGALPGRVTRVMSEATREAARNVARHVPGGTARVHATSSSDGCVISISDWGPGFDPAEVPRARMGIRDGIHGRMLEIGGEAKICSDIGGTEVTLTWKPLPHAARIGPSGRRFLALTPLPAIAASVLMLALSPLGPTSLFAWPLLALTAALLLLTRRILRRRGLRARESTVAVIWGAVVLGVNHVLASLAPDGAQLWMAPMAGALMLVASPGRNWRLAVLLVSVMDLVATIGSAGVFGGYRPPFGQGSLAPLIVSTLITLGVVLVMSVLSNRTHRAAEQRAELLMSEELRLARITEQQLWLAELERICGPLFTPLHAGKADPADPAVRAEARLIESRLRDALRMWPDGMSLAAALDILRRAGWGCMLDIEQIEEEEAIRLADILRRLGTPEPGQRLTITRRKDSLMVTIAEPGLTEGQQAALTGARILVTDPDFTQLVCEEERP</sequence>
<dbReference type="PANTHER" id="PTHR24421">
    <property type="entry name" value="NITRATE/NITRITE SENSOR PROTEIN NARX-RELATED"/>
    <property type="match status" value="1"/>
</dbReference>
<dbReference type="SUPFAM" id="SSF55874">
    <property type="entry name" value="ATPase domain of HSP90 chaperone/DNA topoisomerase II/histidine kinase"/>
    <property type="match status" value="1"/>
</dbReference>
<keyword evidence="2" id="KW-0418">Kinase</keyword>
<dbReference type="PANTHER" id="PTHR24421:SF61">
    <property type="entry name" value="OXYGEN SENSOR HISTIDINE KINASE NREB"/>
    <property type="match status" value="1"/>
</dbReference>
<reference evidence="5 6" key="1">
    <citation type="submission" date="2018-11" db="EMBL/GenBank/DDBJ databases">
        <title>Genomes From Bacteria Associated with the Canine Oral Cavity: a Test Case for Automated Genome-Based Taxonomic Assignment.</title>
        <authorList>
            <person name="Coil D.A."/>
            <person name="Jospin G."/>
            <person name="Darling A.E."/>
            <person name="Wallis C."/>
            <person name="Davis I.J."/>
            <person name="Harris S."/>
            <person name="Eisen J.A."/>
            <person name="Holcombe L.J."/>
            <person name="O'Flynn C."/>
        </authorList>
    </citation>
    <scope>NUCLEOTIDE SEQUENCE [LARGE SCALE GENOMIC DNA]</scope>
    <source>
        <strain evidence="5 6">OH2822_COT-296</strain>
    </source>
</reference>
<dbReference type="InterPro" id="IPR050482">
    <property type="entry name" value="Sensor_HK_TwoCompSys"/>
</dbReference>
<evidence type="ECO:0000313" key="6">
    <source>
        <dbReference type="Proteomes" id="UP000280935"/>
    </source>
</evidence>